<evidence type="ECO:0000313" key="1">
    <source>
        <dbReference type="EMBL" id="BAN65947.1"/>
    </source>
</evidence>
<dbReference type="VEuPathDB" id="PiroplasmaDB:BBOV_IV005690"/>
<protein>
    <recommendedName>
        <fullName evidence="2">Peptidase S9 prolyl oligopeptidase catalytic domain-containing protein</fullName>
    </recommendedName>
</protein>
<dbReference type="AlphaFoldDB" id="S6BP67"/>
<sequence>MDVEAAYDYLTYVRGVNPHTIVAYGRSIGSGPTVHIAVKRSVLGVVLQSPISSVYKVKVYRLPCTIPGDMFRNEDKVDRINVPTLILHGTKDNVVPISI</sequence>
<dbReference type="PANTHER" id="PTHR12277">
    <property type="entry name" value="ALPHA/BETA HYDROLASE DOMAIN-CONTAINING PROTEIN"/>
    <property type="match status" value="1"/>
</dbReference>
<dbReference type="InterPro" id="IPR029058">
    <property type="entry name" value="AB_hydrolase_fold"/>
</dbReference>
<proteinExistence type="evidence at transcript level"/>
<name>S6BP67_BABBO</name>
<evidence type="ECO:0008006" key="2">
    <source>
        <dbReference type="Google" id="ProtNLM"/>
    </source>
</evidence>
<dbReference type="PANTHER" id="PTHR12277:SF81">
    <property type="entry name" value="PROTEIN ABHD13"/>
    <property type="match status" value="1"/>
</dbReference>
<dbReference type="Gene3D" id="3.40.50.1820">
    <property type="entry name" value="alpha/beta hydrolase"/>
    <property type="match status" value="1"/>
</dbReference>
<accession>S6BP67</accession>
<reference evidence="1" key="1">
    <citation type="journal article" date="2014" name="BMC Genomics">
        <title>The Babesia bovis gene and promoter model: an update from full-length EST analysis.</title>
        <authorList>
            <person name="Yamagishi J."/>
            <person name="Wakaguri H."/>
            <person name="Yokoyama N."/>
            <person name="Yamashita R."/>
            <person name="Suzuki Y."/>
            <person name="Xuan X."/>
            <person name="Igarashi I."/>
        </authorList>
    </citation>
    <scope>NUCLEOTIDE SEQUENCE</scope>
    <source>
        <strain evidence="1">Texas</strain>
    </source>
</reference>
<dbReference type="SUPFAM" id="SSF53474">
    <property type="entry name" value="alpha/beta-Hydrolases"/>
    <property type="match status" value="1"/>
</dbReference>
<gene>
    <name evidence="1" type="primary">BBOV_IV005690</name>
</gene>
<organism evidence="1">
    <name type="scientific">Babesia bovis</name>
    <dbReference type="NCBI Taxonomy" id="5865"/>
    <lineage>
        <taxon>Eukaryota</taxon>
        <taxon>Sar</taxon>
        <taxon>Alveolata</taxon>
        <taxon>Apicomplexa</taxon>
        <taxon>Aconoidasida</taxon>
        <taxon>Piroplasmida</taxon>
        <taxon>Babesiidae</taxon>
        <taxon>Babesia</taxon>
    </lineage>
</organism>
<dbReference type="EMBL" id="AK442153">
    <property type="protein sequence ID" value="BAN65947.1"/>
    <property type="molecule type" value="mRNA"/>
</dbReference>